<evidence type="ECO:0000256" key="1">
    <source>
        <dbReference type="SAM" id="MobiDB-lite"/>
    </source>
</evidence>
<organism evidence="2 3">
    <name type="scientific">Ectocarpus siliculosus</name>
    <name type="common">Brown alga</name>
    <name type="synonym">Conferva siliculosa</name>
    <dbReference type="NCBI Taxonomy" id="2880"/>
    <lineage>
        <taxon>Eukaryota</taxon>
        <taxon>Sar</taxon>
        <taxon>Stramenopiles</taxon>
        <taxon>Ochrophyta</taxon>
        <taxon>PX clade</taxon>
        <taxon>Phaeophyceae</taxon>
        <taxon>Ectocarpales</taxon>
        <taxon>Ectocarpaceae</taxon>
        <taxon>Ectocarpus</taxon>
    </lineage>
</organism>
<protein>
    <submittedName>
        <fullName evidence="2">Uncharacterized protein</fullName>
    </submittedName>
</protein>
<proteinExistence type="predicted"/>
<gene>
    <name evidence="2" type="ORF">Esi_0054_0061</name>
</gene>
<sequence>MSTDASASAPVVKDAAPVNAVPALAAGTPAATGANSVASTANQILFKNELYTSMKQKTMDQELMARFNREAHEEEKRKFEKARAKVARLENKRKVLIGVGDMVGPPGCDPSECSSASVAVDLGLQDTVRDVKKRLIAEAGWRDELPSDFGLFNDVSEEPLMDGQSIDAALAPSKPSSAKKGVSRRGGSRATAAASIRLPRPYVGVLWAARLG</sequence>
<name>D7G3Z9_ECTSI</name>
<evidence type="ECO:0000313" key="2">
    <source>
        <dbReference type="EMBL" id="CBJ27034.1"/>
    </source>
</evidence>
<feature type="region of interest" description="Disordered" evidence="1">
    <location>
        <begin position="170"/>
        <end position="190"/>
    </location>
</feature>
<reference evidence="2 3" key="1">
    <citation type="journal article" date="2010" name="Nature">
        <title>The Ectocarpus genome and the independent evolution of multicellularity in brown algae.</title>
        <authorList>
            <person name="Cock J.M."/>
            <person name="Sterck L."/>
            <person name="Rouze P."/>
            <person name="Scornet D."/>
            <person name="Allen A.E."/>
            <person name="Amoutzias G."/>
            <person name="Anthouard V."/>
            <person name="Artiguenave F."/>
            <person name="Aury J.M."/>
            <person name="Badger J.H."/>
            <person name="Beszteri B."/>
            <person name="Billiau K."/>
            <person name="Bonnet E."/>
            <person name="Bothwell J.H."/>
            <person name="Bowler C."/>
            <person name="Boyen C."/>
            <person name="Brownlee C."/>
            <person name="Carrano C.J."/>
            <person name="Charrier B."/>
            <person name="Cho G.Y."/>
            <person name="Coelho S.M."/>
            <person name="Collen J."/>
            <person name="Corre E."/>
            <person name="Da Silva C."/>
            <person name="Delage L."/>
            <person name="Delaroque N."/>
            <person name="Dittami S.M."/>
            <person name="Doulbeau S."/>
            <person name="Elias M."/>
            <person name="Farnham G."/>
            <person name="Gachon C.M."/>
            <person name="Gschloessl B."/>
            <person name="Heesch S."/>
            <person name="Jabbari K."/>
            <person name="Jubin C."/>
            <person name="Kawai H."/>
            <person name="Kimura K."/>
            <person name="Kloareg B."/>
            <person name="Kupper F.C."/>
            <person name="Lang D."/>
            <person name="Le Bail A."/>
            <person name="Leblanc C."/>
            <person name="Lerouge P."/>
            <person name="Lohr M."/>
            <person name="Lopez P.J."/>
            <person name="Martens C."/>
            <person name="Maumus F."/>
            <person name="Michel G."/>
            <person name="Miranda-Saavedra D."/>
            <person name="Morales J."/>
            <person name="Moreau H."/>
            <person name="Motomura T."/>
            <person name="Nagasato C."/>
            <person name="Napoli C.A."/>
            <person name="Nelson D.R."/>
            <person name="Nyvall-Collen P."/>
            <person name="Peters A.F."/>
            <person name="Pommier C."/>
            <person name="Potin P."/>
            <person name="Poulain J."/>
            <person name="Quesneville H."/>
            <person name="Read B."/>
            <person name="Rensing S.A."/>
            <person name="Ritter A."/>
            <person name="Rousvoal S."/>
            <person name="Samanta M."/>
            <person name="Samson G."/>
            <person name="Schroeder D.C."/>
            <person name="Segurens B."/>
            <person name="Strittmatter M."/>
            <person name="Tonon T."/>
            <person name="Tregear J.W."/>
            <person name="Valentin K."/>
            <person name="von Dassow P."/>
            <person name="Yamagishi T."/>
            <person name="Van de Peer Y."/>
            <person name="Wincker P."/>
        </authorList>
    </citation>
    <scope>NUCLEOTIDE SEQUENCE [LARGE SCALE GENOMIC DNA]</scope>
    <source>
        <strain evidence="3">Ec32 / CCAP1310/4</strain>
    </source>
</reference>
<dbReference type="AlphaFoldDB" id="D7G3Z9"/>
<dbReference type="EMBL" id="FN648752">
    <property type="protein sequence ID" value="CBJ27034.1"/>
    <property type="molecule type" value="Genomic_DNA"/>
</dbReference>
<dbReference type="Proteomes" id="UP000002630">
    <property type="component" value="Linkage Group LG33"/>
</dbReference>
<keyword evidence="3" id="KW-1185">Reference proteome</keyword>
<dbReference type="OrthoDB" id="10428250at2759"/>
<evidence type="ECO:0000313" key="3">
    <source>
        <dbReference type="Proteomes" id="UP000002630"/>
    </source>
</evidence>
<dbReference type="InParanoid" id="D7G3Z9"/>
<accession>D7G3Z9</accession>
<feature type="compositionally biased region" description="Low complexity" evidence="1">
    <location>
        <begin position="170"/>
        <end position="180"/>
    </location>
</feature>
<dbReference type="EMBL" id="FN649758">
    <property type="protein sequence ID" value="CBJ27034.1"/>
    <property type="molecule type" value="Genomic_DNA"/>
</dbReference>